<dbReference type="AlphaFoldDB" id="A0AAJ1TSD2"/>
<dbReference type="EMBL" id="JAUSWL010000011">
    <property type="protein sequence ID" value="MDQ0546041.1"/>
    <property type="molecule type" value="Genomic_DNA"/>
</dbReference>
<dbReference type="InterPro" id="IPR011419">
    <property type="entry name" value="ATP12_ATP_synth-F1-assembly"/>
</dbReference>
<evidence type="ECO:0000313" key="6">
    <source>
        <dbReference type="Proteomes" id="UP001223420"/>
    </source>
</evidence>
<evidence type="ECO:0000256" key="1">
    <source>
        <dbReference type="ARBA" id="ARBA00008231"/>
    </source>
</evidence>
<dbReference type="InterPro" id="IPR023335">
    <property type="entry name" value="ATP12_ortho_dom_sf"/>
</dbReference>
<proteinExistence type="inferred from homology"/>
<comment type="caution">
    <text evidence="5">The sequence shown here is derived from an EMBL/GenBank/DDBJ whole genome shotgun (WGS) entry which is preliminary data.</text>
</comment>
<keyword evidence="2" id="KW-0809">Transit peptide</keyword>
<name>A0AAJ1TSD2_9HYPH</name>
<gene>
    <name evidence="5" type="ORF">QO001_004989</name>
</gene>
<sequence>MSDVTNEWLGEPGDGERPDPVRAARGHAKPALPRRFYQEAGFAEGPDGFRLTLDGRPANTPARNPLSLPTRALAEKIAAEWAAQDTVIDPARMPLTRLANTSIDGVAPRHAAVVEDLSAYAGTDLLAYRAGDPERLVSAQAASWDPILDWARETFGARVILSEGVMHVEQPPDTVRALSDAVAAVESPFRLAGLHTLTTLTGSLLIALAVLRGRLSPAEAWDAAHVDETYQAAIWGSDAEAEARLAIRRTEFEAAAELIASV</sequence>
<evidence type="ECO:0000313" key="5">
    <source>
        <dbReference type="EMBL" id="MDQ0546041.1"/>
    </source>
</evidence>
<accession>A0AAJ1TSD2</accession>
<dbReference type="PANTHER" id="PTHR21013">
    <property type="entry name" value="ATP SYNTHASE MITOCHONDRIAL F1 COMPLEX ASSEMBLY FACTOR 2/ATP12 PROTEIN, MITOCHONDRIAL PRECURSOR"/>
    <property type="match status" value="1"/>
</dbReference>
<dbReference type="RefSeq" id="WP_230367497.1">
    <property type="nucleotide sequence ID" value="NZ_JAJALK010000012.1"/>
</dbReference>
<dbReference type="Pfam" id="PF07542">
    <property type="entry name" value="ATP12"/>
    <property type="match status" value="1"/>
</dbReference>
<dbReference type="Gene3D" id="3.30.2180.10">
    <property type="entry name" value="ATP12-like"/>
    <property type="match status" value="1"/>
</dbReference>
<dbReference type="SUPFAM" id="SSF160909">
    <property type="entry name" value="ATP12-like"/>
    <property type="match status" value="1"/>
</dbReference>
<dbReference type="Proteomes" id="UP001223420">
    <property type="component" value="Unassembled WGS sequence"/>
</dbReference>
<dbReference type="Gene3D" id="1.10.3580.10">
    <property type="entry name" value="ATP12 ATPase"/>
    <property type="match status" value="1"/>
</dbReference>
<dbReference type="GO" id="GO:0043461">
    <property type="term" value="P:proton-transporting ATP synthase complex assembly"/>
    <property type="evidence" value="ECO:0007669"/>
    <property type="project" value="InterPro"/>
</dbReference>
<comment type="similarity">
    <text evidence="1">Belongs to the ATP12 family.</text>
</comment>
<evidence type="ECO:0000256" key="2">
    <source>
        <dbReference type="ARBA" id="ARBA00022946"/>
    </source>
</evidence>
<protein>
    <submittedName>
        <fullName evidence="5">Chaperone required for assembly of F1-ATPase</fullName>
    </submittedName>
</protein>
<evidence type="ECO:0000256" key="4">
    <source>
        <dbReference type="SAM" id="MobiDB-lite"/>
    </source>
</evidence>
<evidence type="ECO:0000256" key="3">
    <source>
        <dbReference type="ARBA" id="ARBA00023186"/>
    </source>
</evidence>
<reference evidence="5" key="1">
    <citation type="submission" date="2023-07" db="EMBL/GenBank/DDBJ databases">
        <title>Genomic Encyclopedia of Type Strains, Phase IV (KMG-IV): sequencing the most valuable type-strain genomes for metagenomic binning, comparative biology and taxonomic classification.</title>
        <authorList>
            <person name="Goeker M."/>
        </authorList>
    </citation>
    <scope>NUCLEOTIDE SEQUENCE</scope>
    <source>
        <strain evidence="5">DSM 19569</strain>
    </source>
</reference>
<feature type="region of interest" description="Disordered" evidence="4">
    <location>
        <begin position="1"/>
        <end position="30"/>
    </location>
</feature>
<dbReference type="PANTHER" id="PTHR21013:SF10">
    <property type="entry name" value="ATP SYNTHASE MITOCHONDRIAL F1 COMPLEX ASSEMBLY FACTOR 2"/>
    <property type="match status" value="1"/>
</dbReference>
<keyword evidence="3" id="KW-0143">Chaperone</keyword>
<organism evidence="5 6">
    <name type="scientific">Methylobacterium brachiatum</name>
    <dbReference type="NCBI Taxonomy" id="269660"/>
    <lineage>
        <taxon>Bacteria</taxon>
        <taxon>Pseudomonadati</taxon>
        <taxon>Pseudomonadota</taxon>
        <taxon>Alphaproteobacteria</taxon>
        <taxon>Hyphomicrobiales</taxon>
        <taxon>Methylobacteriaceae</taxon>
        <taxon>Methylobacterium</taxon>
    </lineage>
</organism>
<dbReference type="InterPro" id="IPR042272">
    <property type="entry name" value="ATP12_ATP_synth-F1-assembly_N"/>
</dbReference>